<feature type="region of interest" description="Disordered" evidence="1">
    <location>
        <begin position="285"/>
        <end position="304"/>
    </location>
</feature>
<accession>A0A8X7MHQ3</accession>
<feature type="non-terminal residue" evidence="2">
    <location>
        <position position="304"/>
    </location>
</feature>
<dbReference type="EMBL" id="LWDE02003736">
    <property type="protein sequence ID" value="KAE8235076.1"/>
    <property type="molecule type" value="Genomic_DNA"/>
</dbReference>
<keyword evidence="3" id="KW-1185">Reference proteome</keyword>
<evidence type="ECO:0000256" key="1">
    <source>
        <dbReference type="SAM" id="MobiDB-lite"/>
    </source>
</evidence>
<reference evidence="2" key="1">
    <citation type="submission" date="2016-04" db="EMBL/GenBank/DDBJ databases">
        <authorList>
            <person name="Nguyen H.D."/>
            <person name="Samba Siva P."/>
            <person name="Cullis J."/>
            <person name="Levesque C.A."/>
            <person name="Hambleton S."/>
        </authorList>
    </citation>
    <scope>NUCLEOTIDE SEQUENCE</scope>
    <source>
        <strain evidence="2">DAOMC 236426</strain>
    </source>
</reference>
<dbReference type="Proteomes" id="UP000077684">
    <property type="component" value="Unassembled WGS sequence"/>
</dbReference>
<dbReference type="AlphaFoldDB" id="A0A8X7MHQ3"/>
<sequence length="304" mass="32758">MTLLNLPERLRYHPSTTYLAGCTPGPKEPDAARLPCYLRPLLTELLALDEGVRIPTLQKPNGQLIRLRVAMFCGDSMSRNKVCGFPPHSVRIGKFCGLCDVTIPTVISAFSQCAEDLERDASDHRVASLRMEQPFRSKKAKTAFERSTGARASALNRLPYWHSVNRAPIDHMHNLELGVVKRLFHRTLIEGKSISPLQLKRFQSGLLTALVPPSEQAPDARLGDPGGGSATAAHWSTLGRRLLVLLLFVAWQPLVEADGSLPFEPPISKTAAAAVAAATVAAAANGDADVEAEDEDEAAAAAAA</sequence>
<organism evidence="2 3">
    <name type="scientific">Tilletia controversa</name>
    <name type="common">dwarf bunt fungus</name>
    <dbReference type="NCBI Taxonomy" id="13291"/>
    <lineage>
        <taxon>Eukaryota</taxon>
        <taxon>Fungi</taxon>
        <taxon>Dikarya</taxon>
        <taxon>Basidiomycota</taxon>
        <taxon>Ustilaginomycotina</taxon>
        <taxon>Exobasidiomycetes</taxon>
        <taxon>Tilletiales</taxon>
        <taxon>Tilletiaceae</taxon>
        <taxon>Tilletia</taxon>
    </lineage>
</organism>
<name>A0A8X7MHQ3_9BASI</name>
<proteinExistence type="predicted"/>
<dbReference type="PANTHER" id="PTHR46579">
    <property type="entry name" value="F5/8 TYPE C DOMAIN-CONTAINING PROTEIN-RELATED"/>
    <property type="match status" value="1"/>
</dbReference>
<dbReference type="PANTHER" id="PTHR46579:SF1">
    <property type="entry name" value="F5_8 TYPE C DOMAIN-CONTAINING PROTEIN"/>
    <property type="match status" value="1"/>
</dbReference>
<evidence type="ECO:0000313" key="2">
    <source>
        <dbReference type="EMBL" id="KAE8235076.1"/>
    </source>
</evidence>
<evidence type="ECO:0000313" key="3">
    <source>
        <dbReference type="Proteomes" id="UP000077684"/>
    </source>
</evidence>
<gene>
    <name evidence="2" type="ORF">A4X06_0g9973</name>
</gene>
<reference evidence="2" key="2">
    <citation type="journal article" date="2019" name="IMA Fungus">
        <title>Genome sequencing and comparison of five Tilletia species to identify candidate genes for the detection of regulated species infecting wheat.</title>
        <authorList>
            <person name="Nguyen H.D.T."/>
            <person name="Sultana T."/>
            <person name="Kesanakurti P."/>
            <person name="Hambleton S."/>
        </authorList>
    </citation>
    <scope>NUCLEOTIDE SEQUENCE</scope>
    <source>
        <strain evidence="2">DAOMC 236426</strain>
    </source>
</reference>
<comment type="caution">
    <text evidence="2">The sequence shown here is derived from an EMBL/GenBank/DDBJ whole genome shotgun (WGS) entry which is preliminary data.</text>
</comment>
<protein>
    <submittedName>
        <fullName evidence="2">Uncharacterized protein</fullName>
    </submittedName>
</protein>
<feature type="compositionally biased region" description="Acidic residues" evidence="1">
    <location>
        <begin position="288"/>
        <end position="298"/>
    </location>
</feature>